<feature type="compositionally biased region" description="Low complexity" evidence="1">
    <location>
        <begin position="88"/>
        <end position="110"/>
    </location>
</feature>
<comment type="caution">
    <text evidence="2">The sequence shown here is derived from an EMBL/GenBank/DDBJ whole genome shotgun (WGS) entry which is preliminary data.</text>
</comment>
<feature type="compositionally biased region" description="Polar residues" evidence="1">
    <location>
        <begin position="111"/>
        <end position="121"/>
    </location>
</feature>
<feature type="compositionally biased region" description="Low complexity" evidence="1">
    <location>
        <begin position="188"/>
        <end position="212"/>
    </location>
</feature>
<feature type="compositionally biased region" description="Polar residues" evidence="1">
    <location>
        <begin position="23"/>
        <end position="41"/>
    </location>
</feature>
<protein>
    <submittedName>
        <fullName evidence="2">Uncharacterized protein</fullName>
    </submittedName>
</protein>
<evidence type="ECO:0000313" key="2">
    <source>
        <dbReference type="EMBL" id="ORY27631.1"/>
    </source>
</evidence>
<name>A0A1Y2AYI2_9TREE</name>
<dbReference type="EMBL" id="MCFC01000037">
    <property type="protein sequence ID" value="ORY27631.1"/>
    <property type="molecule type" value="Genomic_DNA"/>
</dbReference>
<gene>
    <name evidence="2" type="ORF">BCR39DRAFT_537509</name>
</gene>
<dbReference type="InParanoid" id="A0A1Y2AYI2"/>
<accession>A0A1Y2AYI2</accession>
<dbReference type="AlphaFoldDB" id="A0A1Y2AYI2"/>
<feature type="region of interest" description="Disordered" evidence="1">
    <location>
        <begin position="1"/>
        <end position="259"/>
    </location>
</feature>
<feature type="compositionally biased region" description="Basic and acidic residues" evidence="1">
    <location>
        <begin position="122"/>
        <end position="157"/>
    </location>
</feature>
<feature type="compositionally biased region" description="Basic and acidic residues" evidence="1">
    <location>
        <begin position="284"/>
        <end position="306"/>
    </location>
</feature>
<sequence length="330" mass="36187">MPHKRAKRSVRTAETAKKGSNLAPPQSSTHDDTPSSASRILNSLAARTAFRASGRTSSEDIGGYIPKSKRIKIDSSTSTSTKHLNQVKNSNGSGKINSNNNVTTKVNNTNGLTSKVNNNDNTRGKGGKEREESGTDNRNKVEIKKIMPHETLREYNQRVESTLRPGLNKAMKLARSSDPSKKSKSNSKSKSQPQQDPTSTSTSTSASTSSSSLGKTKEFKPIPGPRRLNDIVQAPPQLPSLRRTGGKGENKGVWSSIGKGGAVLNAGQRRLLEVERERVVSVYREIKERREKEREDERREREEKSKSKGKGKGQGQNKRKISDVDVDVEG</sequence>
<dbReference type="OrthoDB" id="5876637at2759"/>
<feature type="compositionally biased region" description="Basic residues" evidence="1">
    <location>
        <begin position="1"/>
        <end position="10"/>
    </location>
</feature>
<proteinExistence type="predicted"/>
<reference evidence="2 3" key="1">
    <citation type="submission" date="2016-07" db="EMBL/GenBank/DDBJ databases">
        <title>Pervasive Adenine N6-methylation of Active Genes in Fungi.</title>
        <authorList>
            <consortium name="DOE Joint Genome Institute"/>
            <person name="Mondo S.J."/>
            <person name="Dannebaum R.O."/>
            <person name="Kuo R.C."/>
            <person name="Labutti K."/>
            <person name="Haridas S."/>
            <person name="Kuo A."/>
            <person name="Salamov A."/>
            <person name="Ahrendt S.R."/>
            <person name="Lipzen A."/>
            <person name="Sullivan W."/>
            <person name="Andreopoulos W.B."/>
            <person name="Clum A."/>
            <person name="Lindquist E."/>
            <person name="Daum C."/>
            <person name="Ramamoorthy G.K."/>
            <person name="Gryganskyi A."/>
            <person name="Culley D."/>
            <person name="Magnuson J.K."/>
            <person name="James T.Y."/>
            <person name="O'Malley M.A."/>
            <person name="Stajich J.E."/>
            <person name="Spatafora J.W."/>
            <person name="Visel A."/>
            <person name="Grigoriev I.V."/>
        </authorList>
    </citation>
    <scope>NUCLEOTIDE SEQUENCE [LARGE SCALE GENOMIC DNA]</scope>
    <source>
        <strain evidence="2 3">68-887.2</strain>
    </source>
</reference>
<evidence type="ECO:0000256" key="1">
    <source>
        <dbReference type="SAM" id="MobiDB-lite"/>
    </source>
</evidence>
<evidence type="ECO:0000313" key="3">
    <source>
        <dbReference type="Proteomes" id="UP000193986"/>
    </source>
</evidence>
<dbReference type="STRING" id="71784.A0A1Y2AYI2"/>
<feature type="region of interest" description="Disordered" evidence="1">
    <location>
        <begin position="284"/>
        <end position="330"/>
    </location>
</feature>
<keyword evidence="3" id="KW-1185">Reference proteome</keyword>
<dbReference type="Proteomes" id="UP000193986">
    <property type="component" value="Unassembled WGS sequence"/>
</dbReference>
<organism evidence="2 3">
    <name type="scientific">Naematelia encephala</name>
    <dbReference type="NCBI Taxonomy" id="71784"/>
    <lineage>
        <taxon>Eukaryota</taxon>
        <taxon>Fungi</taxon>
        <taxon>Dikarya</taxon>
        <taxon>Basidiomycota</taxon>
        <taxon>Agaricomycotina</taxon>
        <taxon>Tremellomycetes</taxon>
        <taxon>Tremellales</taxon>
        <taxon>Naemateliaceae</taxon>
        <taxon>Naematelia</taxon>
    </lineage>
</organism>